<dbReference type="GO" id="GO:0005886">
    <property type="term" value="C:plasma membrane"/>
    <property type="evidence" value="ECO:0007669"/>
    <property type="project" value="UniProtKB-SubCell"/>
</dbReference>
<dbReference type="GO" id="GO:0046342">
    <property type="term" value="P:CDP-diacylglycerol catabolic process"/>
    <property type="evidence" value="ECO:0007669"/>
    <property type="project" value="UniProtKB-UniPathway"/>
</dbReference>
<dbReference type="InterPro" id="IPR003763">
    <property type="entry name" value="CDP-diacylglyc_Pase"/>
</dbReference>
<dbReference type="SUPFAM" id="SSF54197">
    <property type="entry name" value="HIT-like"/>
    <property type="match status" value="1"/>
</dbReference>
<keyword evidence="8" id="KW-1003">Cell membrane</keyword>
<dbReference type="OrthoDB" id="481399at2"/>
<dbReference type="Proteomes" id="UP000078272">
    <property type="component" value="Unassembled WGS sequence"/>
</dbReference>
<accession>A0A175R4J9</accession>
<evidence type="ECO:0000256" key="9">
    <source>
        <dbReference type="ARBA" id="ARBA00022516"/>
    </source>
</evidence>
<keyword evidence="9" id="KW-0444">Lipid biosynthesis</keyword>
<comment type="pathway">
    <text evidence="3">Phospholipid metabolism; CDP-diacylglycerol degradation; phosphatidate from CDP-diacylglycerol: step 1/1.</text>
</comment>
<comment type="pathway">
    <text evidence="4">Lipid metabolism.</text>
</comment>
<keyword evidence="11" id="KW-0378">Hydrolase</keyword>
<evidence type="ECO:0000256" key="17">
    <source>
        <dbReference type="ARBA" id="ARBA00032888"/>
    </source>
</evidence>
<organism evidence="19 20">
    <name type="scientific">Aureimonas ureilytica</name>
    <dbReference type="NCBI Taxonomy" id="401562"/>
    <lineage>
        <taxon>Bacteria</taxon>
        <taxon>Pseudomonadati</taxon>
        <taxon>Pseudomonadota</taxon>
        <taxon>Alphaproteobacteria</taxon>
        <taxon>Hyphomicrobiales</taxon>
        <taxon>Aurantimonadaceae</taxon>
        <taxon>Aureimonas</taxon>
    </lineage>
</organism>
<evidence type="ECO:0000256" key="15">
    <source>
        <dbReference type="ARBA" id="ARBA00023209"/>
    </source>
</evidence>
<keyword evidence="15" id="KW-0594">Phospholipid biosynthesis</keyword>
<evidence type="ECO:0000256" key="3">
    <source>
        <dbReference type="ARBA" id="ARBA00004927"/>
    </source>
</evidence>
<evidence type="ECO:0000256" key="11">
    <source>
        <dbReference type="ARBA" id="ARBA00022801"/>
    </source>
</evidence>
<keyword evidence="12" id="KW-1133">Transmembrane helix</keyword>
<dbReference type="GO" id="GO:0008654">
    <property type="term" value="P:phospholipid biosynthetic process"/>
    <property type="evidence" value="ECO:0007669"/>
    <property type="project" value="UniProtKB-KW"/>
</dbReference>
<sequence length="254" mass="27603">MRKRAIALVLALAAFYGGVKLAHAYQRSTLGWVADACAVNAALTSLPFPCLHVGHLQGDLGGYAILREPIDRRRTILVALSAIRGIEDPRLLGRDAPNFFEAARAQRHWLLDPAQAEPTPSGFALGINSHRSRSQDRLHIHMGCLAPKAAKALAEAAGRLGTGGFKPLGFTIHGRKLWAMRVDAGAIADFNPFAILAAKMPGARSAMGDHLLFVVPERLADGRRTFVLLTNPVGRRTDTFFPVEFMLEPNCRGR</sequence>
<evidence type="ECO:0000256" key="13">
    <source>
        <dbReference type="ARBA" id="ARBA00023098"/>
    </source>
</evidence>
<evidence type="ECO:0000256" key="5">
    <source>
        <dbReference type="ARBA" id="ARBA00006435"/>
    </source>
</evidence>
<evidence type="ECO:0000313" key="20">
    <source>
        <dbReference type="Proteomes" id="UP000078272"/>
    </source>
</evidence>
<evidence type="ECO:0000256" key="10">
    <source>
        <dbReference type="ARBA" id="ARBA00022692"/>
    </source>
</evidence>
<gene>
    <name evidence="19" type="ORF">NS226_18395</name>
</gene>
<dbReference type="PATRIC" id="fig|401562.3.peg.3776"/>
<comment type="subcellular location">
    <subcellularLocation>
        <location evidence="2">Cell membrane</location>
        <topology evidence="2">Single-pass membrane protein</topology>
    </subcellularLocation>
</comment>
<evidence type="ECO:0000256" key="8">
    <source>
        <dbReference type="ARBA" id="ARBA00022475"/>
    </source>
</evidence>
<keyword evidence="14" id="KW-0472">Membrane</keyword>
<comment type="similarity">
    <text evidence="5">Belongs to the Cdh family.</text>
</comment>
<dbReference type="EMBL" id="LDPZ01000052">
    <property type="protein sequence ID" value="KTQ85876.1"/>
    <property type="molecule type" value="Genomic_DNA"/>
</dbReference>
<comment type="catalytic activity">
    <reaction evidence="1">
        <text>a CDP-1,2-diacyl-sn-glycerol + H2O = a 1,2-diacyl-sn-glycero-3-phosphate + CMP + 2 H(+)</text>
        <dbReference type="Rhea" id="RHEA:15221"/>
        <dbReference type="ChEBI" id="CHEBI:15377"/>
        <dbReference type="ChEBI" id="CHEBI:15378"/>
        <dbReference type="ChEBI" id="CHEBI:58332"/>
        <dbReference type="ChEBI" id="CHEBI:58608"/>
        <dbReference type="ChEBI" id="CHEBI:60377"/>
        <dbReference type="EC" id="3.6.1.26"/>
    </reaction>
</comment>
<dbReference type="GO" id="GO:0008715">
    <property type="term" value="F:CDP-diacylglycerol diphosphatase activity"/>
    <property type="evidence" value="ECO:0007669"/>
    <property type="project" value="UniProtKB-EC"/>
</dbReference>
<dbReference type="InterPro" id="IPR036265">
    <property type="entry name" value="HIT-like_sf"/>
</dbReference>
<comment type="caution">
    <text evidence="19">The sequence shown here is derived from an EMBL/GenBank/DDBJ whole genome shotgun (WGS) entry which is preliminary data.</text>
</comment>
<dbReference type="EC" id="3.6.1.26" evidence="6"/>
<evidence type="ECO:0000256" key="12">
    <source>
        <dbReference type="ARBA" id="ARBA00022989"/>
    </source>
</evidence>
<keyword evidence="13" id="KW-0443">Lipid metabolism</keyword>
<evidence type="ECO:0000256" key="1">
    <source>
        <dbReference type="ARBA" id="ARBA00001007"/>
    </source>
</evidence>
<keyword evidence="10" id="KW-0812">Transmembrane</keyword>
<name>A0A175R4J9_9HYPH</name>
<dbReference type="Pfam" id="PF02611">
    <property type="entry name" value="CDH"/>
    <property type="match status" value="1"/>
</dbReference>
<evidence type="ECO:0000256" key="2">
    <source>
        <dbReference type="ARBA" id="ARBA00004162"/>
    </source>
</evidence>
<evidence type="ECO:0000256" key="7">
    <source>
        <dbReference type="ARBA" id="ARBA00019608"/>
    </source>
</evidence>
<dbReference type="AlphaFoldDB" id="A0A175R4J9"/>
<evidence type="ECO:0000256" key="18">
    <source>
        <dbReference type="ARBA" id="ARBA00032892"/>
    </source>
</evidence>
<dbReference type="RefSeq" id="WP_058636192.1">
    <property type="nucleotide sequence ID" value="NZ_LDPZ01000052.1"/>
</dbReference>
<dbReference type="UniPathway" id="UPA00609">
    <property type="reaction ID" value="UER00664"/>
</dbReference>
<proteinExistence type="inferred from homology"/>
<evidence type="ECO:0000256" key="16">
    <source>
        <dbReference type="ARBA" id="ARBA00023264"/>
    </source>
</evidence>
<dbReference type="Gene3D" id="3.30.428.30">
    <property type="entry name" value="HIT family - CDH-like"/>
    <property type="match status" value="1"/>
</dbReference>
<evidence type="ECO:0000256" key="6">
    <source>
        <dbReference type="ARBA" id="ARBA00012375"/>
    </source>
</evidence>
<reference evidence="19 20" key="1">
    <citation type="journal article" date="2016" name="Front. Microbiol.">
        <title>Genomic Resource of Rice Seed Associated Bacteria.</title>
        <authorList>
            <person name="Midha S."/>
            <person name="Bansal K."/>
            <person name="Sharma S."/>
            <person name="Kumar N."/>
            <person name="Patil P.P."/>
            <person name="Chaudhry V."/>
            <person name="Patil P.B."/>
        </authorList>
    </citation>
    <scope>NUCLEOTIDE SEQUENCE [LARGE SCALE GENOMIC DNA]</scope>
    <source>
        <strain evidence="19 20">NS226</strain>
    </source>
</reference>
<evidence type="ECO:0000313" key="19">
    <source>
        <dbReference type="EMBL" id="KTQ85876.1"/>
    </source>
</evidence>
<evidence type="ECO:0000256" key="14">
    <source>
        <dbReference type="ARBA" id="ARBA00023136"/>
    </source>
</evidence>
<protein>
    <recommendedName>
        <fullName evidence="7">CDP-diacylglycerol pyrophosphatase</fullName>
        <ecNumber evidence="6">3.6.1.26</ecNumber>
    </recommendedName>
    <alternativeName>
        <fullName evidence="17">CDP-diacylglycerol phosphatidylhydrolase</fullName>
    </alternativeName>
    <alternativeName>
        <fullName evidence="18">CDP-diglyceride hydrolase</fullName>
    </alternativeName>
</protein>
<keyword evidence="16" id="KW-1208">Phospholipid metabolism</keyword>
<evidence type="ECO:0000256" key="4">
    <source>
        <dbReference type="ARBA" id="ARBA00005189"/>
    </source>
</evidence>